<dbReference type="Proteomes" id="UP001501442">
    <property type="component" value="Unassembled WGS sequence"/>
</dbReference>
<keyword evidence="2" id="KW-1185">Reference proteome</keyword>
<protein>
    <submittedName>
        <fullName evidence="1">Uncharacterized protein</fullName>
    </submittedName>
</protein>
<reference evidence="2" key="1">
    <citation type="journal article" date="2019" name="Int. J. Syst. Evol. Microbiol.">
        <title>The Global Catalogue of Microorganisms (GCM) 10K type strain sequencing project: providing services to taxonomists for standard genome sequencing and annotation.</title>
        <authorList>
            <consortium name="The Broad Institute Genomics Platform"/>
            <consortium name="The Broad Institute Genome Sequencing Center for Infectious Disease"/>
            <person name="Wu L."/>
            <person name="Ma J."/>
        </authorList>
    </citation>
    <scope>NUCLEOTIDE SEQUENCE [LARGE SCALE GENOMIC DNA]</scope>
    <source>
        <strain evidence="2">JCM 17939</strain>
    </source>
</reference>
<evidence type="ECO:0000313" key="2">
    <source>
        <dbReference type="Proteomes" id="UP001501442"/>
    </source>
</evidence>
<comment type="caution">
    <text evidence="1">The sequence shown here is derived from an EMBL/GenBank/DDBJ whole genome shotgun (WGS) entry which is preliminary data.</text>
</comment>
<accession>A0ABP8UUU7</accession>
<dbReference type="EMBL" id="BAABHK010000026">
    <property type="protein sequence ID" value="GAA4639131.1"/>
    <property type="molecule type" value="Genomic_DNA"/>
</dbReference>
<gene>
    <name evidence="1" type="ORF">GCM10023196_099530</name>
</gene>
<name>A0ABP8UUU7_9ACTN</name>
<evidence type="ECO:0000313" key="1">
    <source>
        <dbReference type="EMBL" id="GAA4639131.1"/>
    </source>
</evidence>
<sequence>MTNHTLPRETDAASNQAGADLDALFITDVTLVHQHAENHAGYGVPANDETVYAPGLDALFTGDAAPAYGHGNSHATFGLSANDETVYDSVS</sequence>
<dbReference type="RefSeq" id="WP_345442658.1">
    <property type="nucleotide sequence ID" value="NZ_BAABHK010000026.1"/>
</dbReference>
<organism evidence="1 2">
    <name type="scientific">Actinoallomurus vinaceus</name>
    <dbReference type="NCBI Taxonomy" id="1080074"/>
    <lineage>
        <taxon>Bacteria</taxon>
        <taxon>Bacillati</taxon>
        <taxon>Actinomycetota</taxon>
        <taxon>Actinomycetes</taxon>
        <taxon>Streptosporangiales</taxon>
        <taxon>Thermomonosporaceae</taxon>
        <taxon>Actinoallomurus</taxon>
    </lineage>
</organism>
<proteinExistence type="predicted"/>